<dbReference type="Pfam" id="PF10042">
    <property type="entry name" value="DUF2278"/>
    <property type="match status" value="1"/>
</dbReference>
<sequence length="351" mass="38235">MPLKQYSVLKGRPVDVRQGSGTSPHYHVLVVDDTERYRIAVNVQSQDGSQVLYYVDTRFEHPMLEQLSAIEPGMHPVPSRPGGIALDFIRGNLFQPQQMVGLPIQAPGPDNDLNEKIGMYVQRAMADEMAAIYAFGEPWGPEPKKRDNYFGFLPGRGIHDIHMNQGNPPGRFAGDNGPWQDGGLLFQFPRQGQWVAIFLKFATQAWHTDDRTADALDLAGSGPAGDAAARQPGIVAPDRLPTVDMPDGLVRIVAALVNDTASPERETVTLLNTSHEDVSLENWSLADRMKARMPLSGTIAAGATRQVGVQPPMTLSNRGGIITLLDSRGVKVHGVSYTRGQAAQPGRTIAF</sequence>
<dbReference type="InterPro" id="IPR036415">
    <property type="entry name" value="Lamin_tail_dom_sf"/>
</dbReference>
<evidence type="ECO:0008006" key="2">
    <source>
        <dbReference type="Google" id="ProtNLM"/>
    </source>
</evidence>
<protein>
    <recommendedName>
        <fullName evidence="2">LTD domain-containing protein</fullName>
    </recommendedName>
</protein>
<dbReference type="InterPro" id="IPR019268">
    <property type="entry name" value="DUF2278"/>
</dbReference>
<name>A0A4Y1N0Y9_9PROT</name>
<gene>
    <name evidence="1" type="ORF">RADP37_02079</name>
</gene>
<organism evidence="1">
    <name type="scientific">Roseomonas mucosa</name>
    <dbReference type="NCBI Taxonomy" id="207340"/>
    <lineage>
        <taxon>Bacteria</taxon>
        <taxon>Pseudomonadati</taxon>
        <taxon>Pseudomonadota</taxon>
        <taxon>Alphaproteobacteria</taxon>
        <taxon>Acetobacterales</taxon>
        <taxon>Roseomonadaceae</taxon>
        <taxon>Roseomonas</taxon>
    </lineage>
</organism>
<dbReference type="SUPFAM" id="SSF74853">
    <property type="entry name" value="Lamin A/C globular tail domain"/>
    <property type="match status" value="1"/>
</dbReference>
<accession>A0A4Y1N0Y9</accession>
<proteinExistence type="predicted"/>
<dbReference type="RefSeq" id="WP_099781387.1">
    <property type="nucleotide sequence ID" value="NZ_CP025189.1"/>
</dbReference>
<evidence type="ECO:0000313" key="1">
    <source>
        <dbReference type="EMBL" id="AWV23474.1"/>
    </source>
</evidence>
<dbReference type="AlphaFoldDB" id="A0A4Y1N0Y9"/>
<reference evidence="1" key="1">
    <citation type="submission" date="2017-12" db="EMBL/GenBank/DDBJ databases">
        <authorList>
            <person name="Martens C."/>
            <person name="Dahlstrom E."/>
            <person name="Barbian K."/>
            <person name="Sykora L."/>
            <person name="Ricklefs S."/>
            <person name="Bruno D."/>
            <person name="Anzick I."/>
            <person name="Myles I."/>
            <person name="Datta S.K."/>
        </authorList>
    </citation>
    <scope>NUCLEOTIDE SEQUENCE</scope>
    <source>
        <strain evidence="1">AD2</strain>
    </source>
</reference>
<dbReference type="EMBL" id="CP025189">
    <property type="protein sequence ID" value="AWV23474.1"/>
    <property type="molecule type" value="Genomic_DNA"/>
</dbReference>